<dbReference type="GO" id="GO:0003677">
    <property type="term" value="F:DNA binding"/>
    <property type="evidence" value="ECO:0007669"/>
    <property type="project" value="UniProtKB-KW"/>
</dbReference>
<name>A0AAU6WBD2_9MICC</name>
<evidence type="ECO:0000256" key="4">
    <source>
        <dbReference type="ARBA" id="ARBA00023163"/>
    </source>
</evidence>
<evidence type="ECO:0000256" key="1">
    <source>
        <dbReference type="ARBA" id="ARBA00009437"/>
    </source>
</evidence>
<dbReference type="PANTHER" id="PTHR30346">
    <property type="entry name" value="TRANSCRIPTIONAL DUAL REGULATOR HCAR-RELATED"/>
    <property type="match status" value="1"/>
</dbReference>
<evidence type="ECO:0000313" key="6">
    <source>
        <dbReference type="EMBL" id="XAO45315.1"/>
    </source>
</evidence>
<dbReference type="AlphaFoldDB" id="A0AAU6WBD2"/>
<dbReference type="PROSITE" id="PS50931">
    <property type="entry name" value="HTH_LYSR"/>
    <property type="match status" value="1"/>
</dbReference>
<proteinExistence type="inferred from homology"/>
<dbReference type="InterPro" id="IPR036388">
    <property type="entry name" value="WH-like_DNA-bd_sf"/>
</dbReference>
<dbReference type="InterPro" id="IPR005119">
    <property type="entry name" value="LysR_subst-bd"/>
</dbReference>
<protein>
    <submittedName>
        <fullName evidence="6">LysR substrate-binding domain-containing protein</fullName>
    </submittedName>
</protein>
<dbReference type="Pfam" id="PF03466">
    <property type="entry name" value="LysR_substrate"/>
    <property type="match status" value="1"/>
</dbReference>
<feature type="domain" description="HTH lysR-type" evidence="5">
    <location>
        <begin position="2"/>
        <end position="59"/>
    </location>
</feature>
<dbReference type="GO" id="GO:0003700">
    <property type="term" value="F:DNA-binding transcription factor activity"/>
    <property type="evidence" value="ECO:0007669"/>
    <property type="project" value="InterPro"/>
</dbReference>
<comment type="similarity">
    <text evidence="1">Belongs to the LysR transcriptional regulatory family.</text>
</comment>
<keyword evidence="7" id="KW-1185">Reference proteome</keyword>
<dbReference type="EMBL" id="CP125942">
    <property type="protein sequence ID" value="XAO45315.1"/>
    <property type="molecule type" value="Genomic_DNA"/>
</dbReference>
<evidence type="ECO:0000313" key="7">
    <source>
        <dbReference type="Proteomes" id="UP001486888"/>
    </source>
</evidence>
<dbReference type="Gene3D" id="3.40.190.10">
    <property type="entry name" value="Periplasmic binding protein-like II"/>
    <property type="match status" value="2"/>
</dbReference>
<dbReference type="KEGG" id="gey:QMQ05_13290"/>
<dbReference type="SUPFAM" id="SSF53850">
    <property type="entry name" value="Periplasmic binding protein-like II"/>
    <property type="match status" value="1"/>
</dbReference>
<gene>
    <name evidence="6" type="ORF">QMQ05_13290</name>
</gene>
<keyword evidence="4" id="KW-0804">Transcription</keyword>
<dbReference type="GO" id="GO:0032993">
    <property type="term" value="C:protein-DNA complex"/>
    <property type="evidence" value="ECO:0007669"/>
    <property type="project" value="TreeGrafter"/>
</dbReference>
<evidence type="ECO:0000256" key="2">
    <source>
        <dbReference type="ARBA" id="ARBA00023015"/>
    </source>
</evidence>
<evidence type="ECO:0000259" key="5">
    <source>
        <dbReference type="PROSITE" id="PS50931"/>
    </source>
</evidence>
<dbReference type="Pfam" id="PF00126">
    <property type="entry name" value="HTH_1"/>
    <property type="match status" value="1"/>
</dbReference>
<keyword evidence="2" id="KW-0805">Transcription regulation</keyword>
<accession>A0AAU6WBD2</accession>
<keyword evidence="3" id="KW-0238">DNA-binding</keyword>
<dbReference type="InterPro" id="IPR000847">
    <property type="entry name" value="LysR_HTH_N"/>
</dbReference>
<dbReference type="Gene3D" id="1.10.10.10">
    <property type="entry name" value="Winged helix-like DNA-binding domain superfamily/Winged helix DNA-binding domain"/>
    <property type="match status" value="1"/>
</dbReference>
<dbReference type="RefSeq" id="WP_345470732.1">
    <property type="nucleotide sequence ID" value="NZ_CP125942.1"/>
</dbReference>
<dbReference type="Proteomes" id="UP001486888">
    <property type="component" value="Chromosome"/>
</dbReference>
<organism evidence="6 7">
    <name type="scientific">Glutamicibacter ectropisis</name>
    <dbReference type="NCBI Taxonomy" id="3046593"/>
    <lineage>
        <taxon>Bacteria</taxon>
        <taxon>Bacillati</taxon>
        <taxon>Actinomycetota</taxon>
        <taxon>Actinomycetes</taxon>
        <taxon>Micrococcales</taxon>
        <taxon>Micrococcaceae</taxon>
        <taxon>Glutamicibacter</taxon>
    </lineage>
</organism>
<sequence>MLELRRLRLLRELSIRGTIAEVAESLSYSPSSVSQQLSQLEAEAGVQLLRRTGRTLKLTAQAQLLVTHTETLLEAMEHAEADLAGTLSTIAGTVRLAVFQTAMLALMPPVLRELREKYPELRVEMSQQEPADALQETSSRSFDLVVAEQYSGHSAPHYANLDRRVLTHDAIRLALPALGAKGNADFDRVTSLEHAATLPWVVEPVGAASRHWALQACRLAGFEPDLRYETADLQAHVELVQTGNAVAMLPDLVLRSNARTLRTIDLPGAPSRTIFTAMRHSSAKSPGIQAVRNTLHAQPGMSDANDLVILATPKDFDTVDEEKASSRQK</sequence>
<dbReference type="InterPro" id="IPR036390">
    <property type="entry name" value="WH_DNA-bd_sf"/>
</dbReference>
<dbReference type="PANTHER" id="PTHR30346:SF29">
    <property type="entry name" value="LYSR SUBSTRATE-BINDING"/>
    <property type="match status" value="1"/>
</dbReference>
<evidence type="ECO:0000256" key="3">
    <source>
        <dbReference type="ARBA" id="ARBA00023125"/>
    </source>
</evidence>
<dbReference type="SUPFAM" id="SSF46785">
    <property type="entry name" value="Winged helix' DNA-binding domain"/>
    <property type="match status" value="1"/>
</dbReference>
<reference evidence="6 7" key="1">
    <citation type="submission" date="2023-05" db="EMBL/GenBank/DDBJ databases">
        <title>Glutamicibacter sp. B1, complete genome.</title>
        <authorList>
            <person name="Long Y.H."/>
            <person name="Fang T."/>
            <person name="Li X.Y."/>
        </authorList>
    </citation>
    <scope>NUCLEOTIDE SEQUENCE [LARGE SCALE GENOMIC DNA]</scope>
    <source>
        <strain evidence="6 7">B1</strain>
    </source>
</reference>